<protein>
    <submittedName>
        <fullName evidence="1">Uncharacterized protein</fullName>
    </submittedName>
</protein>
<name>A0ABM9VKH0_9HYPH</name>
<proteinExistence type="predicted"/>
<accession>A0ABM9VKH0</accession>
<evidence type="ECO:0000313" key="1">
    <source>
        <dbReference type="EMBL" id="CUX54128.1"/>
    </source>
</evidence>
<dbReference type="EMBL" id="FBWH01000038">
    <property type="protein sequence ID" value="CUX54128.1"/>
    <property type="molecule type" value="Genomic_DNA"/>
</dbReference>
<reference evidence="1 2" key="1">
    <citation type="submission" date="2016-01" db="EMBL/GenBank/DDBJ databases">
        <authorList>
            <person name="Regsiter A."/>
            <person name="william w."/>
        </authorList>
    </citation>
    <scope>NUCLEOTIDE SEQUENCE [LARGE SCALE GENOMIC DNA]</scope>
    <source>
        <strain evidence="1 2">CFBP 6927</strain>
    </source>
</reference>
<dbReference type="Proteomes" id="UP000191812">
    <property type="component" value="Unassembled WGS sequence"/>
</dbReference>
<gene>
    <name evidence="1" type="ORF">AGR13a_Lc120049</name>
</gene>
<evidence type="ECO:0000313" key="2">
    <source>
        <dbReference type="Proteomes" id="UP000191812"/>
    </source>
</evidence>
<organism evidence="1 2">
    <name type="scientific">Agrobacterium genomosp. 13 str. CFBP 6927</name>
    <dbReference type="NCBI Taxonomy" id="1183428"/>
    <lineage>
        <taxon>Bacteria</taxon>
        <taxon>Pseudomonadati</taxon>
        <taxon>Pseudomonadota</taxon>
        <taxon>Alphaproteobacteria</taxon>
        <taxon>Hyphomicrobiales</taxon>
        <taxon>Rhizobiaceae</taxon>
        <taxon>Rhizobium/Agrobacterium group</taxon>
        <taxon>Agrobacterium</taxon>
        <taxon>Agrobacterium tumefaciens complex</taxon>
    </lineage>
</organism>
<keyword evidence="2" id="KW-1185">Reference proteome</keyword>
<sequence>MGILYSPCNTGSDTIASHFDIAAKFARLSFLRHPRVKPEDGVEYIGAVIDLRHPRPK</sequence>
<comment type="caution">
    <text evidence="1">The sequence shown here is derived from an EMBL/GenBank/DDBJ whole genome shotgun (WGS) entry which is preliminary data.</text>
</comment>